<dbReference type="AlphaFoldDB" id="X7EN64"/>
<dbReference type="PANTHER" id="PTHR43072">
    <property type="entry name" value="N-ACETYLTRANSFERASE"/>
    <property type="match status" value="1"/>
</dbReference>
<evidence type="ECO:0000256" key="1">
    <source>
        <dbReference type="ARBA" id="ARBA00022679"/>
    </source>
</evidence>
<keyword evidence="1 4" id="KW-0808">Transferase</keyword>
<organism evidence="4 5">
    <name type="scientific">Roseivivax halodurans JCM 10272</name>
    <dbReference type="NCBI Taxonomy" id="1449350"/>
    <lineage>
        <taxon>Bacteria</taxon>
        <taxon>Pseudomonadati</taxon>
        <taxon>Pseudomonadota</taxon>
        <taxon>Alphaproteobacteria</taxon>
        <taxon>Rhodobacterales</taxon>
        <taxon>Roseobacteraceae</taxon>
        <taxon>Roseivivax</taxon>
    </lineage>
</organism>
<name>X7EN64_9RHOB</name>
<dbReference type="STRING" id="1449350.OCH239_02085"/>
<dbReference type="PROSITE" id="PS51186">
    <property type="entry name" value="GNAT"/>
    <property type="match status" value="1"/>
</dbReference>
<dbReference type="eggNOG" id="COG1247">
    <property type="taxonomic scope" value="Bacteria"/>
</dbReference>
<dbReference type="Proteomes" id="UP000022447">
    <property type="component" value="Unassembled WGS sequence"/>
</dbReference>
<dbReference type="Gene3D" id="3.40.630.30">
    <property type="match status" value="1"/>
</dbReference>
<protein>
    <submittedName>
        <fullName evidence="4">GNAT family acetyltransferase</fullName>
    </submittedName>
</protein>
<evidence type="ECO:0000313" key="5">
    <source>
        <dbReference type="Proteomes" id="UP000022447"/>
    </source>
</evidence>
<dbReference type="CDD" id="cd04301">
    <property type="entry name" value="NAT_SF"/>
    <property type="match status" value="1"/>
</dbReference>
<dbReference type="OrthoDB" id="5459937at2"/>
<gene>
    <name evidence="4" type="ORF">OCH239_02085</name>
</gene>
<accession>X7EN64</accession>
<dbReference type="RefSeq" id="WP_037257842.1">
    <property type="nucleotide sequence ID" value="NZ_JALZ01000001.1"/>
</dbReference>
<dbReference type="EMBL" id="JALZ01000001">
    <property type="protein sequence ID" value="ETX16636.1"/>
    <property type="molecule type" value="Genomic_DNA"/>
</dbReference>
<comment type="caution">
    <text evidence="4">The sequence shown here is derived from an EMBL/GenBank/DDBJ whole genome shotgun (WGS) entry which is preliminary data.</text>
</comment>
<keyword evidence="2" id="KW-0012">Acyltransferase</keyword>
<evidence type="ECO:0000313" key="4">
    <source>
        <dbReference type="EMBL" id="ETX16636.1"/>
    </source>
</evidence>
<evidence type="ECO:0000259" key="3">
    <source>
        <dbReference type="PROSITE" id="PS51186"/>
    </source>
</evidence>
<dbReference type="Pfam" id="PF00583">
    <property type="entry name" value="Acetyltransf_1"/>
    <property type="match status" value="1"/>
</dbReference>
<dbReference type="InterPro" id="IPR000182">
    <property type="entry name" value="GNAT_dom"/>
</dbReference>
<feature type="domain" description="N-acetyltransferase" evidence="3">
    <location>
        <begin position="1"/>
        <end position="160"/>
    </location>
</feature>
<dbReference type="SUPFAM" id="SSF55729">
    <property type="entry name" value="Acyl-CoA N-acyltransferases (Nat)"/>
    <property type="match status" value="1"/>
</dbReference>
<dbReference type="GO" id="GO:0016747">
    <property type="term" value="F:acyltransferase activity, transferring groups other than amino-acyl groups"/>
    <property type="evidence" value="ECO:0007669"/>
    <property type="project" value="InterPro"/>
</dbReference>
<keyword evidence="5" id="KW-1185">Reference proteome</keyword>
<dbReference type="PANTHER" id="PTHR43072:SF23">
    <property type="entry name" value="UPF0039 PROTEIN C11D3.02C"/>
    <property type="match status" value="1"/>
</dbReference>
<dbReference type="InterPro" id="IPR016181">
    <property type="entry name" value="Acyl_CoA_acyltransferase"/>
</dbReference>
<reference evidence="4 5" key="1">
    <citation type="submission" date="2014-01" db="EMBL/GenBank/DDBJ databases">
        <title>Roseivivax halodurans JCM 10272 Genome Sequencing.</title>
        <authorList>
            <person name="Lai Q."/>
            <person name="Li G."/>
            <person name="Shao Z."/>
        </authorList>
    </citation>
    <scope>NUCLEOTIDE SEQUENCE [LARGE SCALE GENOMIC DNA]</scope>
    <source>
        <strain evidence="4 5">JCM 10272</strain>
    </source>
</reference>
<proteinExistence type="predicted"/>
<evidence type="ECO:0000256" key="2">
    <source>
        <dbReference type="ARBA" id="ARBA00023315"/>
    </source>
</evidence>
<sequence>MIIRPAEQSDADALVAIANPIIAETTITFSSTLRTRRSMRAYIAARRETFFVAETGGEVTGYATCAPFRSGSGYVRTFEHTILLAPGARGQGQGRALMEALTQCLVPQGAGSLVGAISAENAQGIDFHAALGFTQVGRIPSAGWKFDRWIDLVLMQKMLTASA</sequence>